<dbReference type="Gene3D" id="3.40.50.720">
    <property type="entry name" value="NAD(P)-binding Rossmann-like Domain"/>
    <property type="match status" value="1"/>
</dbReference>
<evidence type="ECO:0000256" key="5">
    <source>
        <dbReference type="ARBA" id="ARBA00022989"/>
    </source>
</evidence>
<keyword evidence="5 7" id="KW-1133">Transmembrane helix</keyword>
<dbReference type="Proteomes" id="UP000009011">
    <property type="component" value="Chromosome"/>
</dbReference>
<dbReference type="GO" id="GO:0016020">
    <property type="term" value="C:membrane"/>
    <property type="evidence" value="ECO:0007669"/>
    <property type="project" value="UniProtKB-SubCell"/>
</dbReference>
<dbReference type="PANTHER" id="PTHR30576">
    <property type="entry name" value="COLANIC BIOSYNTHESIS UDP-GLUCOSE LIPID CARRIER TRANSFERASE"/>
    <property type="match status" value="1"/>
</dbReference>
<dbReference type="InterPro" id="IPR017475">
    <property type="entry name" value="EPS_sugar_tfrase"/>
</dbReference>
<comment type="subcellular location">
    <subcellularLocation>
        <location evidence="1">Membrane</location>
        <topology evidence="1">Multi-pass membrane protein</topology>
    </subcellularLocation>
</comment>
<dbReference type="PANTHER" id="PTHR30576:SF0">
    <property type="entry name" value="UNDECAPRENYL-PHOSPHATE N-ACETYLGALACTOSAMINYL 1-PHOSPHATE TRANSFERASE-RELATED"/>
    <property type="match status" value="1"/>
</dbReference>
<evidence type="ECO:0000256" key="6">
    <source>
        <dbReference type="ARBA" id="ARBA00023136"/>
    </source>
</evidence>
<dbReference type="EMBL" id="CP003557">
    <property type="protein sequence ID" value="AFN73541.1"/>
    <property type="molecule type" value="Genomic_DNA"/>
</dbReference>
<dbReference type="Pfam" id="PF02397">
    <property type="entry name" value="Bac_transf"/>
    <property type="match status" value="1"/>
</dbReference>
<dbReference type="InterPro" id="IPR003362">
    <property type="entry name" value="Bact_transf"/>
</dbReference>
<keyword evidence="6 7" id="KW-0472">Membrane</keyword>
<dbReference type="SUPFAM" id="SSF53335">
    <property type="entry name" value="S-adenosyl-L-methionine-dependent methyltransferases"/>
    <property type="match status" value="1"/>
</dbReference>
<dbReference type="GO" id="GO:0016780">
    <property type="term" value="F:phosphotransferase activity, for other substituted phosphate groups"/>
    <property type="evidence" value="ECO:0007669"/>
    <property type="project" value="TreeGrafter"/>
</dbReference>
<feature type="transmembrane region" description="Helical" evidence="7">
    <location>
        <begin position="282"/>
        <end position="303"/>
    </location>
</feature>
<comment type="similarity">
    <text evidence="2">Belongs to the bacterial sugar transferase family.</text>
</comment>
<name>I7A0Q2_MELRP</name>
<organism evidence="9 10">
    <name type="scientific">Melioribacter roseus (strain DSM 23840 / JCM 17771 / VKM B-2668 / P3M-2)</name>
    <dbReference type="NCBI Taxonomy" id="1191523"/>
    <lineage>
        <taxon>Bacteria</taxon>
        <taxon>Pseudomonadati</taxon>
        <taxon>Ignavibacteriota</taxon>
        <taxon>Ignavibacteria</taxon>
        <taxon>Ignavibacteriales</taxon>
        <taxon>Melioribacteraceae</taxon>
        <taxon>Melioribacter</taxon>
    </lineage>
</organism>
<feature type="transmembrane region" description="Helical" evidence="7">
    <location>
        <begin position="107"/>
        <end position="129"/>
    </location>
</feature>
<evidence type="ECO:0000256" key="1">
    <source>
        <dbReference type="ARBA" id="ARBA00004141"/>
    </source>
</evidence>
<sequence>MNKKTEKILLLVTDFVTINITWFLFFYLRVNTGWFELISQPDFFLPMIAVYIYWLLIFIFVGMYRTWFALSRFDEISTLFKASFVGIFILFFLIVMDDYSTNGQMSFRLFILLYWGIFLFFVGSGRLLVRSLQRRLLINGIGRRKALIVGFNDKAKEILHSIKRHPEFGLDVVAFIATHKGHVGKSHDSIEVKGVIDELEKIIEQNDIRNVIIALDRHDEELIIKVIDKCDSTRVEIKMIADLYDIISGQARILQLYGSPLIDVMPELMPEWEKKIKRIMDIVFSLLLLIVTSPATILAAIAIKLESEGPVFYKQERVGMNGKIFKIIKFRTMIKDAEKHTGPVWSSKGDPRITKVGKFLRKVRLDEIPQAINVLKGDMSFVGPRPERPYFVEKLSKEIPLYKRRLKVRPGLTGWAQVKHKYDESIEDVKIKLRYDLFYIENMSLRLDFKIILRTVFVVLFGKGHYE</sequence>
<evidence type="ECO:0000313" key="9">
    <source>
        <dbReference type="EMBL" id="AFN73541.1"/>
    </source>
</evidence>
<dbReference type="STRING" id="1191523.MROS_0297"/>
<dbReference type="NCBIfam" id="TIGR03025">
    <property type="entry name" value="EPS_sugtrans"/>
    <property type="match status" value="1"/>
</dbReference>
<evidence type="ECO:0000313" key="10">
    <source>
        <dbReference type="Proteomes" id="UP000009011"/>
    </source>
</evidence>
<accession>I7A0Q2</accession>
<dbReference type="KEGG" id="mro:MROS_0297"/>
<feature type="transmembrane region" description="Helical" evidence="7">
    <location>
        <begin position="7"/>
        <end position="28"/>
    </location>
</feature>
<gene>
    <name evidence="9" type="ordered locus">MROS_0297</name>
</gene>
<keyword evidence="4 7" id="KW-0812">Transmembrane</keyword>
<proteinExistence type="inferred from homology"/>
<feature type="domain" description="Bacterial sugar transferase" evidence="8">
    <location>
        <begin position="277"/>
        <end position="460"/>
    </location>
</feature>
<evidence type="ECO:0000256" key="3">
    <source>
        <dbReference type="ARBA" id="ARBA00022679"/>
    </source>
</evidence>
<dbReference type="eggNOG" id="COG2148">
    <property type="taxonomic scope" value="Bacteria"/>
</dbReference>
<dbReference type="RefSeq" id="WP_014854978.1">
    <property type="nucleotide sequence ID" value="NC_018178.1"/>
</dbReference>
<dbReference type="InterPro" id="IPR029063">
    <property type="entry name" value="SAM-dependent_MTases_sf"/>
</dbReference>
<dbReference type="AlphaFoldDB" id="I7A0Q2"/>
<evidence type="ECO:0000256" key="2">
    <source>
        <dbReference type="ARBA" id="ARBA00006464"/>
    </source>
</evidence>
<dbReference type="HOGENOM" id="CLU_024920_0_0_10"/>
<evidence type="ECO:0000256" key="7">
    <source>
        <dbReference type="SAM" id="Phobius"/>
    </source>
</evidence>
<keyword evidence="10" id="KW-1185">Reference proteome</keyword>
<keyword evidence="3 9" id="KW-0808">Transferase</keyword>
<reference evidence="9 10" key="1">
    <citation type="journal article" date="2013" name="PLoS ONE">
        <title>Genomic analysis of Melioribacter roseus, facultatively anaerobic organotrophic bacterium representing a novel deep lineage within Bacteriodetes/Chlorobi group.</title>
        <authorList>
            <person name="Kadnikov V.V."/>
            <person name="Mardanov A.V."/>
            <person name="Podosokorskaya O.A."/>
            <person name="Gavrilov S.N."/>
            <person name="Kublanov I.V."/>
            <person name="Beletsky A.V."/>
            <person name="Bonch-Osmolovskaya E.A."/>
            <person name="Ravin N.V."/>
        </authorList>
    </citation>
    <scope>NUCLEOTIDE SEQUENCE [LARGE SCALE GENOMIC DNA]</scope>
    <source>
        <strain evidence="10">JCM 17771 / P3M-2</strain>
    </source>
</reference>
<evidence type="ECO:0000256" key="4">
    <source>
        <dbReference type="ARBA" id="ARBA00022692"/>
    </source>
</evidence>
<feature type="transmembrane region" description="Helical" evidence="7">
    <location>
        <begin position="76"/>
        <end position="95"/>
    </location>
</feature>
<dbReference type="Pfam" id="PF13727">
    <property type="entry name" value="CoA_binding_3"/>
    <property type="match status" value="1"/>
</dbReference>
<protein>
    <submittedName>
        <fullName evidence="9">Exopolysaccharide biosynthesis polyprenyl glycosylphosphotransferase</fullName>
    </submittedName>
</protein>
<dbReference type="eggNOG" id="COG1086">
    <property type="taxonomic scope" value="Bacteria"/>
</dbReference>
<evidence type="ECO:0000259" key="8">
    <source>
        <dbReference type="Pfam" id="PF02397"/>
    </source>
</evidence>
<feature type="transmembrane region" description="Helical" evidence="7">
    <location>
        <begin position="43"/>
        <end position="64"/>
    </location>
</feature>